<dbReference type="InterPro" id="IPR015655">
    <property type="entry name" value="PP2C"/>
</dbReference>
<dbReference type="AlphaFoldDB" id="A0A1I7H894"/>
<dbReference type="Pfam" id="PF13672">
    <property type="entry name" value="PP2C_2"/>
    <property type="match status" value="1"/>
</dbReference>
<dbReference type="OrthoDB" id="9801841at2"/>
<dbReference type="NCBIfam" id="NF033484">
    <property type="entry name" value="Stp1_PP2C_phos"/>
    <property type="match status" value="1"/>
</dbReference>
<dbReference type="SUPFAM" id="SSF81606">
    <property type="entry name" value="PP2C-like"/>
    <property type="match status" value="1"/>
</dbReference>
<feature type="domain" description="PPM-type phosphatase" evidence="1">
    <location>
        <begin position="1"/>
        <end position="249"/>
    </location>
</feature>
<evidence type="ECO:0000313" key="3">
    <source>
        <dbReference type="Proteomes" id="UP000183508"/>
    </source>
</evidence>
<dbReference type="CDD" id="cd00143">
    <property type="entry name" value="PP2Cc"/>
    <property type="match status" value="1"/>
</dbReference>
<dbReference type="SMART" id="SM00331">
    <property type="entry name" value="PP2C_SIG"/>
    <property type="match status" value="1"/>
</dbReference>
<reference evidence="3" key="1">
    <citation type="submission" date="2016-10" db="EMBL/GenBank/DDBJ databases">
        <authorList>
            <person name="Varghese N."/>
        </authorList>
    </citation>
    <scope>NUCLEOTIDE SEQUENCE [LARGE SCALE GENOMIC DNA]</scope>
    <source>
        <strain evidence="3">DSM 17980</strain>
    </source>
</reference>
<organism evidence="2 3">
    <name type="scientific">Alicyclobacillus macrosporangiidus</name>
    <dbReference type="NCBI Taxonomy" id="392015"/>
    <lineage>
        <taxon>Bacteria</taxon>
        <taxon>Bacillati</taxon>
        <taxon>Bacillota</taxon>
        <taxon>Bacilli</taxon>
        <taxon>Bacillales</taxon>
        <taxon>Alicyclobacillaceae</taxon>
        <taxon>Alicyclobacillus</taxon>
    </lineage>
</organism>
<dbReference type="SMART" id="SM00332">
    <property type="entry name" value="PP2Cc"/>
    <property type="match status" value="1"/>
</dbReference>
<dbReference type="InterPro" id="IPR001932">
    <property type="entry name" value="PPM-type_phosphatase-like_dom"/>
</dbReference>
<dbReference type="GO" id="GO:0004722">
    <property type="term" value="F:protein serine/threonine phosphatase activity"/>
    <property type="evidence" value="ECO:0007669"/>
    <property type="project" value="InterPro"/>
</dbReference>
<dbReference type="EMBL" id="FPBV01000004">
    <property type="protein sequence ID" value="SFU56882.1"/>
    <property type="molecule type" value="Genomic_DNA"/>
</dbReference>
<gene>
    <name evidence="2" type="ORF">SAMN05421543_10436</name>
</gene>
<protein>
    <submittedName>
        <fullName evidence="2">Protein phosphatase</fullName>
    </submittedName>
</protein>
<evidence type="ECO:0000313" key="2">
    <source>
        <dbReference type="EMBL" id="SFU56882.1"/>
    </source>
</evidence>
<dbReference type="Proteomes" id="UP000183508">
    <property type="component" value="Unassembled WGS sequence"/>
</dbReference>
<dbReference type="STRING" id="392015.SAMN05421543_10436"/>
<dbReference type="InterPro" id="IPR036457">
    <property type="entry name" value="PPM-type-like_dom_sf"/>
</dbReference>
<name>A0A1I7H894_9BACL</name>
<dbReference type="eggNOG" id="COG0631">
    <property type="taxonomic scope" value="Bacteria"/>
</dbReference>
<dbReference type="Gene3D" id="3.60.40.10">
    <property type="entry name" value="PPM-type phosphatase domain"/>
    <property type="match status" value="1"/>
</dbReference>
<dbReference type="PROSITE" id="PS51746">
    <property type="entry name" value="PPM_2"/>
    <property type="match status" value="1"/>
</dbReference>
<dbReference type="PANTHER" id="PTHR47992">
    <property type="entry name" value="PROTEIN PHOSPHATASE"/>
    <property type="match status" value="1"/>
</dbReference>
<sequence>MLLAAKTHVGLVRPNNQDSFVVRTDVAPACLVVIADGMGGAQAGEVASRLAADTVSEYVAEAYRQAGTGVEPEKVLRDAVQAANHRIWEASRHSAEYVGMGTTLVAAFIHGGSVCLAHVGDSRAYVLHKGELAQVTDDHSLVAELVRRGQLTEEEAQHHPQRHIVTRSLGTAEFTDPDVSVRPFDEGDVLLLCTDGLSNLVQPSELKERLEPLQDAKVQADVEQAAEELIGLALARGGSDNVTVALLVRREERETA</sequence>
<accession>A0A1I7H894</accession>
<proteinExistence type="predicted"/>
<evidence type="ECO:0000259" key="1">
    <source>
        <dbReference type="PROSITE" id="PS51746"/>
    </source>
</evidence>
<keyword evidence="3" id="KW-1185">Reference proteome</keyword>